<evidence type="ECO:0000313" key="2">
    <source>
        <dbReference type="Proteomes" id="UP001054945"/>
    </source>
</evidence>
<evidence type="ECO:0000313" key="1">
    <source>
        <dbReference type="EMBL" id="GIY56346.1"/>
    </source>
</evidence>
<comment type="caution">
    <text evidence="1">The sequence shown here is derived from an EMBL/GenBank/DDBJ whole genome shotgun (WGS) entry which is preliminary data.</text>
</comment>
<gene>
    <name evidence="1" type="ORF">CEXT_815211</name>
</gene>
<name>A0AAV4UF23_CAEEX</name>
<protein>
    <submittedName>
        <fullName evidence="1">Uncharacterized protein</fullName>
    </submittedName>
</protein>
<proteinExistence type="predicted"/>
<dbReference type="EMBL" id="BPLR01012759">
    <property type="protein sequence ID" value="GIY56346.1"/>
    <property type="molecule type" value="Genomic_DNA"/>
</dbReference>
<reference evidence="1 2" key="1">
    <citation type="submission" date="2021-06" db="EMBL/GenBank/DDBJ databases">
        <title>Caerostris extrusa draft genome.</title>
        <authorList>
            <person name="Kono N."/>
            <person name="Arakawa K."/>
        </authorList>
    </citation>
    <scope>NUCLEOTIDE SEQUENCE [LARGE SCALE GENOMIC DNA]</scope>
</reference>
<keyword evidence="2" id="KW-1185">Reference proteome</keyword>
<sequence>MGTFVTWMQLRICESHPGHLAKDDALKIEEYFMSLIGFRELMKLFVAGEVLSLIYWKFTGGNTNPAITLEAC</sequence>
<accession>A0AAV4UF23</accession>
<organism evidence="1 2">
    <name type="scientific">Caerostris extrusa</name>
    <name type="common">Bark spider</name>
    <name type="synonym">Caerostris bankana</name>
    <dbReference type="NCBI Taxonomy" id="172846"/>
    <lineage>
        <taxon>Eukaryota</taxon>
        <taxon>Metazoa</taxon>
        <taxon>Ecdysozoa</taxon>
        <taxon>Arthropoda</taxon>
        <taxon>Chelicerata</taxon>
        <taxon>Arachnida</taxon>
        <taxon>Araneae</taxon>
        <taxon>Araneomorphae</taxon>
        <taxon>Entelegynae</taxon>
        <taxon>Araneoidea</taxon>
        <taxon>Araneidae</taxon>
        <taxon>Caerostris</taxon>
    </lineage>
</organism>
<dbReference type="AlphaFoldDB" id="A0AAV4UF23"/>
<dbReference type="Proteomes" id="UP001054945">
    <property type="component" value="Unassembled WGS sequence"/>
</dbReference>